<feature type="domain" description="HAT C-terminal dimerisation" evidence="6">
    <location>
        <begin position="437"/>
        <end position="516"/>
    </location>
</feature>
<comment type="subcellular location">
    <subcellularLocation>
        <location evidence="1">Nucleus</location>
    </subcellularLocation>
</comment>
<dbReference type="SUPFAM" id="SSF53098">
    <property type="entry name" value="Ribonuclease H-like"/>
    <property type="match status" value="1"/>
</dbReference>
<evidence type="ECO:0000256" key="4">
    <source>
        <dbReference type="ARBA" id="ARBA00022833"/>
    </source>
</evidence>
<dbReference type="GO" id="GO:0005634">
    <property type="term" value="C:nucleus"/>
    <property type="evidence" value="ECO:0007669"/>
    <property type="project" value="UniProtKB-SubCell"/>
</dbReference>
<dbReference type="InterPro" id="IPR008906">
    <property type="entry name" value="HATC_C_dom"/>
</dbReference>
<keyword evidence="8" id="KW-1185">Reference proteome</keyword>
<dbReference type="PANTHER" id="PTHR46481">
    <property type="entry name" value="ZINC FINGER BED DOMAIN-CONTAINING PROTEIN 4"/>
    <property type="match status" value="1"/>
</dbReference>
<dbReference type="GO" id="GO:0008270">
    <property type="term" value="F:zinc ion binding"/>
    <property type="evidence" value="ECO:0007669"/>
    <property type="project" value="UniProtKB-KW"/>
</dbReference>
<protein>
    <submittedName>
        <fullName evidence="7">Zinc finger BED domain-containing protein 1</fullName>
    </submittedName>
</protein>
<dbReference type="EMBL" id="JAKKPZ010000088">
    <property type="protein sequence ID" value="KAI1703072.1"/>
    <property type="molecule type" value="Genomic_DNA"/>
</dbReference>
<evidence type="ECO:0000256" key="5">
    <source>
        <dbReference type="ARBA" id="ARBA00023242"/>
    </source>
</evidence>
<accession>A0AAD4MTD1</accession>
<dbReference type="GO" id="GO:0046983">
    <property type="term" value="F:protein dimerization activity"/>
    <property type="evidence" value="ECO:0007669"/>
    <property type="project" value="InterPro"/>
</dbReference>
<dbReference type="PANTHER" id="PTHR46481:SF10">
    <property type="entry name" value="ZINC FINGER BED DOMAIN-CONTAINING PROTEIN 39"/>
    <property type="match status" value="1"/>
</dbReference>
<evidence type="ECO:0000256" key="1">
    <source>
        <dbReference type="ARBA" id="ARBA00004123"/>
    </source>
</evidence>
<organism evidence="7 8">
    <name type="scientific">Ditylenchus destructor</name>
    <dbReference type="NCBI Taxonomy" id="166010"/>
    <lineage>
        <taxon>Eukaryota</taxon>
        <taxon>Metazoa</taxon>
        <taxon>Ecdysozoa</taxon>
        <taxon>Nematoda</taxon>
        <taxon>Chromadorea</taxon>
        <taxon>Rhabditida</taxon>
        <taxon>Tylenchina</taxon>
        <taxon>Tylenchomorpha</taxon>
        <taxon>Sphaerularioidea</taxon>
        <taxon>Anguinidae</taxon>
        <taxon>Anguininae</taxon>
        <taxon>Ditylenchus</taxon>
    </lineage>
</organism>
<dbReference type="AlphaFoldDB" id="A0AAD4MTD1"/>
<gene>
    <name evidence="7" type="ORF">DdX_15131</name>
</gene>
<evidence type="ECO:0000256" key="3">
    <source>
        <dbReference type="ARBA" id="ARBA00022771"/>
    </source>
</evidence>
<proteinExistence type="predicted"/>
<sequence length="523" mass="60196">MNIKLVRHSVIGELSYLDKKVINFVCSNLVSFKLLDNPATISLLSHTTEKLKGESYYRKTVLPKAYEALKSKMLNELRAMEALSFTTDIWSGPNDSYISLTAHGINKEWKARNFVLCVREFPGSHTGERVGELVRAMLKEWAVPQEKCFLFLRDGGANMRKAFNMDSASELESADCAAHLLNLIVKEGLKHAPVQKLLEKCRKIVTHFKQSNLAKSAFKEIQVEEDLPEQVLLQDMPIRWNSAYFMCRRLIEQKATVSQYAYRKERVDLNLTDLEWITLRELVELLEPLEELTRLFCCSPISVQHPYAVMTERELNKNFTSADINIAKEILVKGLRERFGHLNRIRFLISQNICCISIFLVSMQSRRYSTSTDEIKREVFVALQGMLSSNEAEEEIEIAEVPEKRAKGGLLDSFEDSLASQLPVTKTASQEELQHEITAYCAQPREKVKTDPLEYWKNATYNFPYLAKGARRYLSATATSVASEGLFSTARDVFCYKRMRIRPRKAEMIIFLQRNLPLYNYNY</sequence>
<evidence type="ECO:0000256" key="2">
    <source>
        <dbReference type="ARBA" id="ARBA00022723"/>
    </source>
</evidence>
<keyword evidence="4" id="KW-0862">Zinc</keyword>
<keyword evidence="2" id="KW-0479">Metal-binding</keyword>
<dbReference type="InterPro" id="IPR052035">
    <property type="entry name" value="ZnF_BED_domain_contain"/>
</dbReference>
<dbReference type="Proteomes" id="UP001201812">
    <property type="component" value="Unassembled WGS sequence"/>
</dbReference>
<name>A0AAD4MTD1_9BILA</name>
<evidence type="ECO:0000313" key="8">
    <source>
        <dbReference type="Proteomes" id="UP001201812"/>
    </source>
</evidence>
<evidence type="ECO:0000313" key="7">
    <source>
        <dbReference type="EMBL" id="KAI1703072.1"/>
    </source>
</evidence>
<keyword evidence="5" id="KW-0539">Nucleus</keyword>
<reference evidence="7" key="1">
    <citation type="submission" date="2022-01" db="EMBL/GenBank/DDBJ databases">
        <title>Genome Sequence Resource for Two Populations of Ditylenchus destructor, the Migratory Endoparasitic Phytonematode.</title>
        <authorList>
            <person name="Zhang H."/>
            <person name="Lin R."/>
            <person name="Xie B."/>
        </authorList>
    </citation>
    <scope>NUCLEOTIDE SEQUENCE</scope>
    <source>
        <strain evidence="7">BazhouSP</strain>
    </source>
</reference>
<comment type="caution">
    <text evidence="7">The sequence shown here is derived from an EMBL/GenBank/DDBJ whole genome shotgun (WGS) entry which is preliminary data.</text>
</comment>
<evidence type="ECO:0000259" key="6">
    <source>
        <dbReference type="Pfam" id="PF05699"/>
    </source>
</evidence>
<dbReference type="InterPro" id="IPR012337">
    <property type="entry name" value="RNaseH-like_sf"/>
</dbReference>
<keyword evidence="3" id="KW-0863">Zinc-finger</keyword>
<dbReference type="Pfam" id="PF05699">
    <property type="entry name" value="Dimer_Tnp_hAT"/>
    <property type="match status" value="1"/>
</dbReference>